<evidence type="ECO:0000313" key="1">
    <source>
        <dbReference type="EMBL" id="KAL2466157.1"/>
    </source>
</evidence>
<dbReference type="EMBL" id="JBFOLK010000013">
    <property type="protein sequence ID" value="KAL2466157.1"/>
    <property type="molecule type" value="Genomic_DNA"/>
</dbReference>
<evidence type="ECO:0000313" key="2">
    <source>
        <dbReference type="Proteomes" id="UP001604336"/>
    </source>
</evidence>
<dbReference type="AlphaFoldDB" id="A0ABD1PQH9"/>
<dbReference type="Proteomes" id="UP001604336">
    <property type="component" value="Unassembled WGS sequence"/>
</dbReference>
<protein>
    <submittedName>
        <fullName evidence="1">Uncharacterized protein</fullName>
    </submittedName>
</protein>
<organism evidence="1 2">
    <name type="scientific">Abeliophyllum distichum</name>
    <dbReference type="NCBI Taxonomy" id="126358"/>
    <lineage>
        <taxon>Eukaryota</taxon>
        <taxon>Viridiplantae</taxon>
        <taxon>Streptophyta</taxon>
        <taxon>Embryophyta</taxon>
        <taxon>Tracheophyta</taxon>
        <taxon>Spermatophyta</taxon>
        <taxon>Magnoliopsida</taxon>
        <taxon>eudicotyledons</taxon>
        <taxon>Gunneridae</taxon>
        <taxon>Pentapetalae</taxon>
        <taxon>asterids</taxon>
        <taxon>lamiids</taxon>
        <taxon>Lamiales</taxon>
        <taxon>Oleaceae</taxon>
        <taxon>Forsythieae</taxon>
        <taxon>Abeliophyllum</taxon>
    </lineage>
</organism>
<keyword evidence="2" id="KW-1185">Reference proteome</keyword>
<reference evidence="2" key="1">
    <citation type="submission" date="2024-07" db="EMBL/GenBank/DDBJ databases">
        <title>Two chromosome-level genome assemblies of Korean endemic species Abeliophyllum distichum and Forsythia ovata (Oleaceae).</title>
        <authorList>
            <person name="Jang H."/>
        </authorList>
    </citation>
    <scope>NUCLEOTIDE SEQUENCE [LARGE SCALE GENOMIC DNA]</scope>
</reference>
<gene>
    <name evidence="1" type="ORF">Adt_42008</name>
</gene>
<accession>A0ABD1PQH9</accession>
<comment type="caution">
    <text evidence="1">The sequence shown here is derived from an EMBL/GenBank/DDBJ whole genome shotgun (WGS) entry which is preliminary data.</text>
</comment>
<name>A0ABD1PQH9_9LAMI</name>
<sequence>MMVSVANGQKLESKALSKPLVWQIQNLEFQFKLRSLKLGDNDIGIRDRFAQPIWTSTFDFAQGFIRFKNGDVVELTNRDSRSRIQMIEERHMSRWLNQQEYGLMGTILCNI</sequence>
<proteinExistence type="predicted"/>